<feature type="domain" description="RNA polymerase sigma-70 region 2" evidence="7">
    <location>
        <begin position="17"/>
        <end position="82"/>
    </location>
</feature>
<dbReference type="InterPro" id="IPR013324">
    <property type="entry name" value="RNA_pol_sigma_r3/r4-like"/>
</dbReference>
<sequence>MGQGEGVADQVLLAEAFEAHRDRLRVVAQRLLGPCGGAEDAVQEAWLRLSRSDERGEVIESLGGWLTTVVSRICLDQLRRRATRPEQPTEQVPALAVVPDPAESVELADSVGAALGVVLETLSPLERLAFVLHDLFGVPFDQVAQILGSSPAAARQYASRGRRRVRGQAPTAGEAPDSPARRDVVAAFLAAAREGEFADLLQLLAPDVELRADATIVAMGGVAQVSGPEPVARMFHGRAYAARMALIDGVPGAAWWQGGVLRVAFCFEVADGVVRALEQVGDSERLERMVVEPL</sequence>
<proteinExistence type="inferred from homology"/>
<dbReference type="InterPro" id="IPR032710">
    <property type="entry name" value="NTF2-like_dom_sf"/>
</dbReference>
<keyword evidence="5" id="KW-0804">Transcription</keyword>
<dbReference type="OrthoDB" id="3211555at2"/>
<reference evidence="9 10" key="1">
    <citation type="submission" date="2018-10" db="EMBL/GenBank/DDBJ databases">
        <title>Marmoricola sp. 4Q3S-7 whole genome shotgun sequence.</title>
        <authorList>
            <person name="Li F."/>
        </authorList>
    </citation>
    <scope>NUCLEOTIDE SEQUENCE [LARGE SCALE GENOMIC DNA]</scope>
    <source>
        <strain evidence="9 10">4Q3S-7</strain>
    </source>
</reference>
<comment type="similarity">
    <text evidence="1">Belongs to the sigma-70 factor family. ECF subfamily.</text>
</comment>
<dbReference type="InterPro" id="IPR014284">
    <property type="entry name" value="RNA_pol_sigma-70_dom"/>
</dbReference>
<dbReference type="Pfam" id="PF04542">
    <property type="entry name" value="Sigma70_r2"/>
    <property type="match status" value="1"/>
</dbReference>
<keyword evidence="4" id="KW-0731">Sigma factor</keyword>
<dbReference type="PANTHER" id="PTHR30173">
    <property type="entry name" value="SIGMA 19 FACTOR"/>
    <property type="match status" value="1"/>
</dbReference>
<feature type="region of interest" description="Disordered" evidence="6">
    <location>
        <begin position="158"/>
        <end position="178"/>
    </location>
</feature>
<evidence type="ECO:0000256" key="2">
    <source>
        <dbReference type="ARBA" id="ARBA00011344"/>
    </source>
</evidence>
<dbReference type="PANTHER" id="PTHR30173:SF43">
    <property type="entry name" value="ECF RNA POLYMERASE SIGMA FACTOR SIGI-RELATED"/>
    <property type="match status" value="1"/>
</dbReference>
<dbReference type="GO" id="GO:0016987">
    <property type="term" value="F:sigma factor activity"/>
    <property type="evidence" value="ECO:0007669"/>
    <property type="project" value="UniProtKB-KW"/>
</dbReference>
<dbReference type="EMBL" id="RDBE01000010">
    <property type="protein sequence ID" value="RLV48204.1"/>
    <property type="molecule type" value="Genomic_DNA"/>
</dbReference>
<dbReference type="SUPFAM" id="SSF88946">
    <property type="entry name" value="Sigma2 domain of RNA polymerase sigma factors"/>
    <property type="match status" value="1"/>
</dbReference>
<gene>
    <name evidence="9" type="ORF">D9V37_19250</name>
</gene>
<organism evidence="9 10">
    <name type="scientific">Nocardioides mangrovicus</name>
    <dbReference type="NCBI Taxonomy" id="2478913"/>
    <lineage>
        <taxon>Bacteria</taxon>
        <taxon>Bacillati</taxon>
        <taxon>Actinomycetota</taxon>
        <taxon>Actinomycetes</taxon>
        <taxon>Propionibacteriales</taxon>
        <taxon>Nocardioidaceae</taxon>
        <taxon>Nocardioides</taxon>
    </lineage>
</organism>
<evidence type="ECO:0000313" key="10">
    <source>
        <dbReference type="Proteomes" id="UP000281708"/>
    </source>
</evidence>
<evidence type="ECO:0000256" key="5">
    <source>
        <dbReference type="ARBA" id="ARBA00023163"/>
    </source>
</evidence>
<comment type="subunit">
    <text evidence="2">Interacts transiently with the RNA polymerase catalytic core formed by RpoA, RpoB, RpoC and RpoZ (2 alpha, 1 beta, 1 beta' and 1 omega subunit) to form the RNA polymerase holoenzyme that can initiate transcription.</text>
</comment>
<evidence type="ECO:0000256" key="1">
    <source>
        <dbReference type="ARBA" id="ARBA00010641"/>
    </source>
</evidence>
<dbReference type="Pfam" id="PF08281">
    <property type="entry name" value="Sigma70_r4_2"/>
    <property type="match status" value="1"/>
</dbReference>
<dbReference type="SUPFAM" id="SSF88659">
    <property type="entry name" value="Sigma3 and sigma4 domains of RNA polymerase sigma factors"/>
    <property type="match status" value="1"/>
</dbReference>
<dbReference type="InterPro" id="IPR007627">
    <property type="entry name" value="RNA_pol_sigma70_r2"/>
</dbReference>
<dbReference type="AlphaFoldDB" id="A0A3L8NZ72"/>
<dbReference type="GO" id="GO:0006352">
    <property type="term" value="P:DNA-templated transcription initiation"/>
    <property type="evidence" value="ECO:0007669"/>
    <property type="project" value="InterPro"/>
</dbReference>
<dbReference type="Proteomes" id="UP000281708">
    <property type="component" value="Unassembled WGS sequence"/>
</dbReference>
<dbReference type="Gene3D" id="1.10.10.10">
    <property type="entry name" value="Winged helix-like DNA-binding domain superfamily/Winged helix DNA-binding domain"/>
    <property type="match status" value="1"/>
</dbReference>
<dbReference type="InterPro" id="IPR013325">
    <property type="entry name" value="RNA_pol_sigma_r2"/>
</dbReference>
<evidence type="ECO:0000259" key="7">
    <source>
        <dbReference type="Pfam" id="PF04542"/>
    </source>
</evidence>
<dbReference type="NCBIfam" id="TIGR02937">
    <property type="entry name" value="sigma70-ECF"/>
    <property type="match status" value="1"/>
</dbReference>
<protein>
    <submittedName>
        <fullName evidence="9">Sigma-70 family RNA polymerase sigma factor</fullName>
    </submittedName>
</protein>
<keyword evidence="10" id="KW-1185">Reference proteome</keyword>
<dbReference type="InterPro" id="IPR052704">
    <property type="entry name" value="ECF_Sigma-70_Domain"/>
</dbReference>
<accession>A0A3L8NZ72</accession>
<dbReference type="Gene3D" id="1.10.1740.10">
    <property type="match status" value="1"/>
</dbReference>
<evidence type="ECO:0000259" key="8">
    <source>
        <dbReference type="Pfam" id="PF08281"/>
    </source>
</evidence>
<feature type="domain" description="RNA polymerase sigma factor 70 region 4 type 2" evidence="8">
    <location>
        <begin position="115"/>
        <end position="164"/>
    </location>
</feature>
<evidence type="ECO:0000313" key="9">
    <source>
        <dbReference type="EMBL" id="RLV48204.1"/>
    </source>
</evidence>
<keyword evidence="3" id="KW-0805">Transcription regulation</keyword>
<name>A0A3L8NZ72_9ACTN</name>
<dbReference type="InterPro" id="IPR036388">
    <property type="entry name" value="WH-like_DNA-bd_sf"/>
</dbReference>
<evidence type="ECO:0000256" key="6">
    <source>
        <dbReference type="SAM" id="MobiDB-lite"/>
    </source>
</evidence>
<dbReference type="InterPro" id="IPR013249">
    <property type="entry name" value="RNA_pol_sigma70_r4_t2"/>
</dbReference>
<evidence type="ECO:0000256" key="3">
    <source>
        <dbReference type="ARBA" id="ARBA00023015"/>
    </source>
</evidence>
<evidence type="ECO:0000256" key="4">
    <source>
        <dbReference type="ARBA" id="ARBA00023082"/>
    </source>
</evidence>
<comment type="caution">
    <text evidence="9">The sequence shown here is derived from an EMBL/GenBank/DDBJ whole genome shotgun (WGS) entry which is preliminary data.</text>
</comment>
<dbReference type="GO" id="GO:0003677">
    <property type="term" value="F:DNA binding"/>
    <property type="evidence" value="ECO:0007669"/>
    <property type="project" value="InterPro"/>
</dbReference>
<dbReference type="SUPFAM" id="SSF54427">
    <property type="entry name" value="NTF2-like"/>
    <property type="match status" value="1"/>
</dbReference>